<organism evidence="2 3">
    <name type="scientific">Vicia faba</name>
    <name type="common">Broad bean</name>
    <name type="synonym">Faba vulgaris</name>
    <dbReference type="NCBI Taxonomy" id="3906"/>
    <lineage>
        <taxon>Eukaryota</taxon>
        <taxon>Viridiplantae</taxon>
        <taxon>Streptophyta</taxon>
        <taxon>Embryophyta</taxon>
        <taxon>Tracheophyta</taxon>
        <taxon>Spermatophyta</taxon>
        <taxon>Magnoliopsida</taxon>
        <taxon>eudicotyledons</taxon>
        <taxon>Gunneridae</taxon>
        <taxon>Pentapetalae</taxon>
        <taxon>rosids</taxon>
        <taxon>fabids</taxon>
        <taxon>Fabales</taxon>
        <taxon>Fabaceae</taxon>
        <taxon>Papilionoideae</taxon>
        <taxon>50 kb inversion clade</taxon>
        <taxon>NPAAA clade</taxon>
        <taxon>Hologalegina</taxon>
        <taxon>IRL clade</taxon>
        <taxon>Fabeae</taxon>
        <taxon>Vicia</taxon>
    </lineage>
</organism>
<keyword evidence="1" id="KW-0812">Transmembrane</keyword>
<feature type="transmembrane region" description="Helical" evidence="1">
    <location>
        <begin position="21"/>
        <end position="39"/>
    </location>
</feature>
<dbReference type="EMBL" id="OX451739">
    <property type="protein sequence ID" value="CAI8608686.1"/>
    <property type="molecule type" value="Genomic_DNA"/>
</dbReference>
<dbReference type="AlphaFoldDB" id="A0AAV1AE86"/>
<name>A0AAV1AE86_VICFA</name>
<dbReference type="PANTHER" id="PTHR33116:SF78">
    <property type="entry name" value="OS12G0587133 PROTEIN"/>
    <property type="match status" value="1"/>
</dbReference>
<protein>
    <submittedName>
        <fullName evidence="2">Uncharacterized protein</fullName>
    </submittedName>
</protein>
<gene>
    <name evidence="2" type="ORF">VFH_IV097680</name>
</gene>
<keyword evidence="1" id="KW-0472">Membrane</keyword>
<keyword evidence="3" id="KW-1185">Reference proteome</keyword>
<sequence>MKNRISTWKGKLLSIRDRIMLINSVLNSIPIYYLSFFKIPKIVLKKLIRIQREFLWSGGLEKKGIEALWRPILEYRYGCLEGAVLGRITEELVMKSSLWWRNIVVCRSECETTYWFLNGVVCILGSRQSIKFWHNNWLGGIPFKEVFPDVFGWSNKQGSTIMQMGEFQINNWVGLVRRKVMKINTNGSKAIMARIRMVWNDIETWLGVALVDSTWVVEHMFSFHRVLGGAVKENKKLLVWLATGWVLWSMRNDIQFNSVVFHVGEVVHRAKLLSWLWNMLGIPIKVTCNFMLWSHWPIDFLNY</sequence>
<keyword evidence="1" id="KW-1133">Transmembrane helix</keyword>
<proteinExistence type="predicted"/>
<dbReference type="PANTHER" id="PTHR33116">
    <property type="entry name" value="REVERSE TRANSCRIPTASE ZINC-BINDING DOMAIN-CONTAINING PROTEIN-RELATED-RELATED"/>
    <property type="match status" value="1"/>
</dbReference>
<evidence type="ECO:0000313" key="3">
    <source>
        <dbReference type="Proteomes" id="UP001157006"/>
    </source>
</evidence>
<accession>A0AAV1AE86</accession>
<evidence type="ECO:0000256" key="1">
    <source>
        <dbReference type="SAM" id="Phobius"/>
    </source>
</evidence>
<evidence type="ECO:0000313" key="2">
    <source>
        <dbReference type="EMBL" id="CAI8608686.1"/>
    </source>
</evidence>
<dbReference type="Proteomes" id="UP001157006">
    <property type="component" value="Chromosome 4"/>
</dbReference>
<reference evidence="2 3" key="1">
    <citation type="submission" date="2023-01" db="EMBL/GenBank/DDBJ databases">
        <authorList>
            <person name="Kreplak J."/>
        </authorList>
    </citation>
    <scope>NUCLEOTIDE SEQUENCE [LARGE SCALE GENOMIC DNA]</scope>
</reference>